<comment type="caution">
    <text evidence="2">The sequence shown here is derived from an EMBL/GenBank/DDBJ whole genome shotgun (WGS) entry which is preliminary data.</text>
</comment>
<reference evidence="3 5" key="1">
    <citation type="submission" date="2020-05" db="EMBL/GenBank/DDBJ databases">
        <title>Comparative genomic analysis of denitrifying bacteria from Halomonas genus.</title>
        <authorList>
            <person name="Wang L."/>
            <person name="Shao Z."/>
        </authorList>
    </citation>
    <scope>NUCLEOTIDE SEQUENCE [LARGE SCALE GENOMIC DNA]</scope>
    <source>
        <strain evidence="3 5">DSM 17331</strain>
    </source>
</reference>
<reference evidence="2 4" key="2">
    <citation type="submission" date="2020-07" db="EMBL/GenBank/DDBJ databases">
        <title>Identification of Halomonas strains.</title>
        <authorList>
            <person name="Xiao Z."/>
            <person name="Shen J."/>
        </authorList>
    </citation>
    <scope>NUCLEOTIDE SEQUENCE [LARGE SCALE GENOMIC DNA]</scope>
    <source>
        <strain evidence="2 4">DSM 17331</strain>
    </source>
</reference>
<dbReference type="Pfam" id="PF13115">
    <property type="entry name" value="YtkA"/>
    <property type="match status" value="1"/>
</dbReference>
<dbReference type="InterPro" id="IPR032693">
    <property type="entry name" value="YtkA-like_dom"/>
</dbReference>
<dbReference type="Proteomes" id="UP000518091">
    <property type="component" value="Unassembled WGS sequence"/>
</dbReference>
<evidence type="ECO:0000313" key="3">
    <source>
        <dbReference type="EMBL" id="MCG6662275.1"/>
    </source>
</evidence>
<dbReference type="RefSeq" id="WP_181515041.1">
    <property type="nucleotide sequence ID" value="NZ_JABFUB010000009.1"/>
</dbReference>
<feature type="domain" description="YtkA-like" evidence="1">
    <location>
        <begin position="85"/>
        <end position="146"/>
    </location>
</feature>
<evidence type="ECO:0000313" key="2">
    <source>
        <dbReference type="EMBL" id="MBA2779563.1"/>
    </source>
</evidence>
<keyword evidence="5" id="KW-1185">Reference proteome</keyword>
<dbReference type="EMBL" id="JABFUB010000009">
    <property type="protein sequence ID" value="MCG6662275.1"/>
    <property type="molecule type" value="Genomic_DNA"/>
</dbReference>
<name>A0A7V9W1Y7_9GAMM</name>
<accession>A0A7V9W1Y7</accession>
<gene>
    <name evidence="2" type="ORF">H1D44_11735</name>
    <name evidence="3" type="ORF">HOP48_12060</name>
</gene>
<proteinExistence type="predicted"/>
<evidence type="ECO:0000313" key="4">
    <source>
        <dbReference type="Proteomes" id="UP000518091"/>
    </source>
</evidence>
<dbReference type="EMBL" id="JACEFT010000013">
    <property type="protein sequence ID" value="MBA2779563.1"/>
    <property type="molecule type" value="Genomic_DNA"/>
</dbReference>
<protein>
    <recommendedName>
        <fullName evidence="1">YtkA-like domain-containing protein</fullName>
    </recommendedName>
</protein>
<sequence>MAPSSSTPDHSTRSARLVALALGIPFLLILAVLMAMPFMAGDETTLQADGPVPTQAGAELGGVRFSGTVHQWSVAGSVMIDDQREAQLIFQLRGPDGSPPRQAMRVPITFSMPGHDMSLSVTAEQTGHDRFTATAPLPMSGSWQMHMTFSDVTGVLPFDVRG</sequence>
<dbReference type="AlphaFoldDB" id="A0A7V9W1Y7"/>
<evidence type="ECO:0000313" key="5">
    <source>
        <dbReference type="Proteomes" id="UP000814353"/>
    </source>
</evidence>
<dbReference type="Proteomes" id="UP000814353">
    <property type="component" value="Unassembled WGS sequence"/>
</dbReference>
<organism evidence="2 4">
    <name type="scientific">Billgrantia kenyensis</name>
    <dbReference type="NCBI Taxonomy" id="321266"/>
    <lineage>
        <taxon>Bacteria</taxon>
        <taxon>Pseudomonadati</taxon>
        <taxon>Pseudomonadota</taxon>
        <taxon>Gammaproteobacteria</taxon>
        <taxon>Oceanospirillales</taxon>
        <taxon>Halomonadaceae</taxon>
        <taxon>Billgrantia</taxon>
    </lineage>
</organism>
<evidence type="ECO:0000259" key="1">
    <source>
        <dbReference type="Pfam" id="PF13115"/>
    </source>
</evidence>